<gene>
    <name evidence="1" type="ORF">LTS18_014213</name>
</gene>
<accession>A0ACC3DH66</accession>
<reference evidence="1" key="1">
    <citation type="submission" date="2024-09" db="EMBL/GenBank/DDBJ databases">
        <title>Black Yeasts Isolated from many extreme environments.</title>
        <authorList>
            <person name="Coleine C."/>
            <person name="Stajich J.E."/>
            <person name="Selbmann L."/>
        </authorList>
    </citation>
    <scope>NUCLEOTIDE SEQUENCE</scope>
    <source>
        <strain evidence="1">CCFEE 5737</strain>
    </source>
</reference>
<comment type="caution">
    <text evidence="1">The sequence shown here is derived from an EMBL/GenBank/DDBJ whole genome shotgun (WGS) entry which is preliminary data.</text>
</comment>
<name>A0ACC3DH66_9PEZI</name>
<feature type="non-terminal residue" evidence="1">
    <location>
        <position position="290"/>
    </location>
</feature>
<proteinExistence type="predicted"/>
<evidence type="ECO:0000313" key="1">
    <source>
        <dbReference type="EMBL" id="KAK3074647.1"/>
    </source>
</evidence>
<keyword evidence="2" id="KW-1185">Reference proteome</keyword>
<organism evidence="1 2">
    <name type="scientific">Coniosporium uncinatum</name>
    <dbReference type="NCBI Taxonomy" id="93489"/>
    <lineage>
        <taxon>Eukaryota</taxon>
        <taxon>Fungi</taxon>
        <taxon>Dikarya</taxon>
        <taxon>Ascomycota</taxon>
        <taxon>Pezizomycotina</taxon>
        <taxon>Dothideomycetes</taxon>
        <taxon>Dothideomycetes incertae sedis</taxon>
        <taxon>Coniosporium</taxon>
    </lineage>
</organism>
<dbReference type="Proteomes" id="UP001186974">
    <property type="component" value="Unassembled WGS sequence"/>
</dbReference>
<protein>
    <submittedName>
        <fullName evidence="1">Uncharacterized protein</fullName>
    </submittedName>
</protein>
<dbReference type="EMBL" id="JAWDJW010004504">
    <property type="protein sequence ID" value="KAK3074647.1"/>
    <property type="molecule type" value="Genomic_DNA"/>
</dbReference>
<evidence type="ECO:0000313" key="2">
    <source>
        <dbReference type="Proteomes" id="UP001186974"/>
    </source>
</evidence>
<sequence length="290" mass="31748">MAGPGSPFIKDEPEDFNNFSGFDMSQQFNGQAYNNSSHSNVNPSDLTMSGSFMNNQYGAQNMSSSFIMGNSNIADDELLELGNLDEQDPSQPNYMINNQGTVHQNQNFYDSQHRGSIQIQPPSGTSQMYSNTPDGAPIMSPFVHDFNYSQFRPMQQQGNGLGQSLQNGAFDMHGRPRAKMHNLDRHPSDSRSPLTPRTPAISSLQLGTPDSGSFGSHPIQAAQPHFHRHQKSMSGQWDQTPGSAHSHSWLESPGHSPHAGSMHHPQISEVLTSGKHASLPAKVGMHQNAN</sequence>